<comment type="caution">
    <text evidence="2">The sequence shown here is derived from an EMBL/GenBank/DDBJ whole genome shotgun (WGS) entry which is preliminary data.</text>
</comment>
<reference evidence="2 3" key="1">
    <citation type="submission" date="2020-08" db="EMBL/GenBank/DDBJ databases">
        <title>Genomic Encyclopedia of Type Strains, Phase IV (KMG-IV): sequencing the most valuable type-strain genomes for metagenomic binning, comparative biology and taxonomic classification.</title>
        <authorList>
            <person name="Goeker M."/>
        </authorList>
    </citation>
    <scope>NUCLEOTIDE SEQUENCE [LARGE SCALE GENOMIC DNA]</scope>
    <source>
        <strain evidence="2 3">YC6886</strain>
    </source>
</reference>
<dbReference type="Proteomes" id="UP000557717">
    <property type="component" value="Unassembled WGS sequence"/>
</dbReference>
<evidence type="ECO:0000256" key="1">
    <source>
        <dbReference type="SAM" id="Phobius"/>
    </source>
</evidence>
<dbReference type="AlphaFoldDB" id="A0A840VJ12"/>
<keyword evidence="1" id="KW-0812">Transmembrane</keyword>
<sequence length="298" mass="33264">MRRLAWGLGMLMASALAALHYPSPTCWLVLALGAAAGYGVVLWPKPRKIILRSGRLTWTREELCRHILITGDTGSGKTTSGFQPLLVDLSRRVPDWGGLVLGVKGDEHRFMTDLLENNGRSQDLIHLQVRPPDCSTRWEPEHRYNLLSDRSLPWSTHAKFITDIAGSMNSARQHPFFAPMAQLALTHAFQTLEALGEPVTIPRAYALLTSTETAKHAVKRLRRFPDNHGHHELAEFLETTFTQIRAHEQKEGVEGTLKTFLGFYLNEDVAAVFCSEKPNTFSFSHLDRGSVTVVCAAV</sequence>
<dbReference type="SUPFAM" id="SSF52540">
    <property type="entry name" value="P-loop containing nucleoside triphosphate hydrolases"/>
    <property type="match status" value="1"/>
</dbReference>
<proteinExistence type="predicted"/>
<evidence type="ECO:0008006" key="4">
    <source>
        <dbReference type="Google" id="ProtNLM"/>
    </source>
</evidence>
<dbReference type="EMBL" id="JACHFD010000038">
    <property type="protein sequence ID" value="MBB5353850.1"/>
    <property type="molecule type" value="Genomic_DNA"/>
</dbReference>
<keyword evidence="1" id="KW-0472">Membrane</keyword>
<keyword evidence="1" id="KW-1133">Transmembrane helix</keyword>
<feature type="transmembrane region" description="Helical" evidence="1">
    <location>
        <begin position="27"/>
        <end position="43"/>
    </location>
</feature>
<gene>
    <name evidence="2" type="ORF">HNR46_004114</name>
</gene>
<evidence type="ECO:0000313" key="2">
    <source>
        <dbReference type="EMBL" id="MBB5353850.1"/>
    </source>
</evidence>
<evidence type="ECO:0000313" key="3">
    <source>
        <dbReference type="Proteomes" id="UP000557717"/>
    </source>
</evidence>
<keyword evidence="3" id="KW-1185">Reference proteome</keyword>
<dbReference type="RefSeq" id="WP_184022309.1">
    <property type="nucleotide sequence ID" value="NZ_JACHFD010000038.1"/>
</dbReference>
<accession>A0A840VJ12</accession>
<dbReference type="Gene3D" id="3.40.50.300">
    <property type="entry name" value="P-loop containing nucleotide triphosphate hydrolases"/>
    <property type="match status" value="1"/>
</dbReference>
<protein>
    <recommendedName>
        <fullName evidence="4">Type IV secretion system coupling protein TraD DNA-binding domain-containing protein</fullName>
    </recommendedName>
</protein>
<dbReference type="InterPro" id="IPR027417">
    <property type="entry name" value="P-loop_NTPase"/>
</dbReference>
<organism evidence="2 3">
    <name type="scientific">Haloferula luteola</name>
    <dbReference type="NCBI Taxonomy" id="595692"/>
    <lineage>
        <taxon>Bacteria</taxon>
        <taxon>Pseudomonadati</taxon>
        <taxon>Verrucomicrobiota</taxon>
        <taxon>Verrucomicrobiia</taxon>
        <taxon>Verrucomicrobiales</taxon>
        <taxon>Verrucomicrobiaceae</taxon>
        <taxon>Haloferula</taxon>
    </lineage>
</organism>
<name>A0A840VJ12_9BACT</name>